<feature type="transmembrane region" description="Helical" evidence="1">
    <location>
        <begin position="78"/>
        <end position="95"/>
    </location>
</feature>
<dbReference type="STRING" id="721133.SAMN05216176_106235"/>
<evidence type="ECO:0000313" key="3">
    <source>
        <dbReference type="EMBL" id="EKF42587.1"/>
    </source>
</evidence>
<organism evidence="3 4">
    <name type="scientific">Nitratireductor indicus C115</name>
    <dbReference type="NCBI Taxonomy" id="1231190"/>
    <lineage>
        <taxon>Bacteria</taxon>
        <taxon>Pseudomonadati</taxon>
        <taxon>Pseudomonadota</taxon>
        <taxon>Alphaproteobacteria</taxon>
        <taxon>Hyphomicrobiales</taxon>
        <taxon>Phyllobacteriaceae</taxon>
        <taxon>Nitratireductor</taxon>
    </lineage>
</organism>
<evidence type="ECO:0000256" key="1">
    <source>
        <dbReference type="SAM" id="Phobius"/>
    </source>
</evidence>
<dbReference type="AlphaFoldDB" id="K2PNH3"/>
<evidence type="ECO:0000313" key="4">
    <source>
        <dbReference type="Proteomes" id="UP000007374"/>
    </source>
</evidence>
<dbReference type="PROSITE" id="PS51257">
    <property type="entry name" value="PROKAR_LIPOPROTEIN"/>
    <property type="match status" value="1"/>
</dbReference>
<dbReference type="InterPro" id="IPR009936">
    <property type="entry name" value="DUF1468"/>
</dbReference>
<dbReference type="Proteomes" id="UP000007374">
    <property type="component" value="Unassembled WGS sequence"/>
</dbReference>
<name>K2PNH3_9HYPH</name>
<feature type="domain" description="DUF1468" evidence="2">
    <location>
        <begin position="13"/>
        <end position="150"/>
    </location>
</feature>
<feature type="transmembrane region" description="Helical" evidence="1">
    <location>
        <begin position="126"/>
        <end position="145"/>
    </location>
</feature>
<sequence>MKRVLRNPGNLLVVLGCAAATIAYVLDAQARSRSIENLAFIVPLAVAVLALCLLVLFTQQEPAENAKTKGAEKPRGGAANAALPYYCFGAFVAYVLSIPHLGFDVANMIFVALFVWLQSRRQPLRALLFGLVFGLGAAWVFQTILPYRLPMTLL</sequence>
<gene>
    <name evidence="3" type="ORF">NA8A_11008</name>
</gene>
<proteinExistence type="predicted"/>
<dbReference type="Pfam" id="PF07331">
    <property type="entry name" value="TctB"/>
    <property type="match status" value="1"/>
</dbReference>
<keyword evidence="1" id="KW-0472">Membrane</keyword>
<keyword evidence="1" id="KW-0812">Transmembrane</keyword>
<keyword evidence="1" id="KW-1133">Transmembrane helix</keyword>
<evidence type="ECO:0000259" key="2">
    <source>
        <dbReference type="Pfam" id="PF07331"/>
    </source>
</evidence>
<dbReference type="PATRIC" id="fig|1231190.3.peg.2297"/>
<feature type="transmembrane region" description="Helical" evidence="1">
    <location>
        <begin position="38"/>
        <end position="57"/>
    </location>
</feature>
<comment type="caution">
    <text evidence="3">The sequence shown here is derived from an EMBL/GenBank/DDBJ whole genome shotgun (WGS) entry which is preliminary data.</text>
</comment>
<feature type="transmembrane region" description="Helical" evidence="1">
    <location>
        <begin position="101"/>
        <end position="119"/>
    </location>
</feature>
<accession>K2PNH3</accession>
<dbReference type="RefSeq" id="WP_009756590.1">
    <property type="nucleotide sequence ID" value="NZ_AMSI01000006.1"/>
</dbReference>
<keyword evidence="4" id="KW-1185">Reference proteome</keyword>
<protein>
    <recommendedName>
        <fullName evidence="2">DUF1468 domain-containing protein</fullName>
    </recommendedName>
</protein>
<reference evidence="3 4" key="1">
    <citation type="journal article" date="2012" name="J. Bacteriol.">
        <title>Genome Sequence of Nitratireductor indicus Type Strain C115.</title>
        <authorList>
            <person name="Lai Q."/>
            <person name="Li G."/>
            <person name="Yu Z."/>
            <person name="Shao Z."/>
        </authorList>
    </citation>
    <scope>NUCLEOTIDE SEQUENCE [LARGE SCALE GENOMIC DNA]</scope>
    <source>
        <strain evidence="3 4">C115</strain>
    </source>
</reference>
<dbReference type="EMBL" id="AMSI01000006">
    <property type="protein sequence ID" value="EKF42587.1"/>
    <property type="molecule type" value="Genomic_DNA"/>
</dbReference>